<accession>A2DL06</accession>
<evidence type="ECO:0000256" key="6">
    <source>
        <dbReference type="ARBA" id="ARBA00044891"/>
    </source>
</evidence>
<dbReference type="GO" id="GO:0016020">
    <property type="term" value="C:membrane"/>
    <property type="evidence" value="ECO:0007669"/>
    <property type="project" value="UniProtKB-SubCell"/>
</dbReference>
<dbReference type="PANTHER" id="PTHR23512:SF11">
    <property type="entry name" value="MAJOR FACILITATOR SUPERFAMILY PROTEIN"/>
    <property type="match status" value="1"/>
</dbReference>
<feature type="transmembrane region" description="Helical" evidence="19">
    <location>
        <begin position="59"/>
        <end position="77"/>
    </location>
</feature>
<evidence type="ECO:0000256" key="1">
    <source>
        <dbReference type="ARBA" id="ARBA00004141"/>
    </source>
</evidence>
<feature type="transmembrane region" description="Helical" evidence="19">
    <location>
        <begin position="339"/>
        <end position="359"/>
    </location>
</feature>
<comment type="catalytic activity">
    <reaction evidence="5">
        <text>L-alpha-aminoacyl-L-histidine(out) = L-alpha-aminoacyl-L-histidine(in)</text>
        <dbReference type="Rhea" id="RHEA:79375"/>
        <dbReference type="ChEBI" id="CHEBI:229967"/>
    </reaction>
</comment>
<feature type="transmembrane region" description="Helical" evidence="19">
    <location>
        <begin position="240"/>
        <end position="263"/>
    </location>
</feature>
<dbReference type="InterPro" id="IPR011701">
    <property type="entry name" value="MFS"/>
</dbReference>
<keyword evidence="19" id="KW-0812">Transmembrane</keyword>
<comment type="subcellular location">
    <subcellularLocation>
        <location evidence="1">Membrane</location>
        <topology evidence="1">Multi-pass membrane protein</topology>
    </subcellularLocation>
</comment>
<evidence type="ECO:0000256" key="14">
    <source>
        <dbReference type="ARBA" id="ARBA00044924"/>
    </source>
</evidence>
<dbReference type="AlphaFoldDB" id="A2DL06"/>
<comment type="catalytic activity">
    <reaction evidence="11">
        <text>L-arginyl-glycine(out) = L-arginyl-glycine(in)</text>
        <dbReference type="Rhea" id="RHEA:79391"/>
        <dbReference type="ChEBI" id="CHEBI:229955"/>
    </reaction>
</comment>
<feature type="transmembrane region" description="Helical" evidence="19">
    <location>
        <begin position="146"/>
        <end position="169"/>
    </location>
</feature>
<dbReference type="Gene3D" id="1.20.1250.20">
    <property type="entry name" value="MFS general substrate transporter like domains"/>
    <property type="match status" value="2"/>
</dbReference>
<dbReference type="eggNOG" id="ENOG502T1TR">
    <property type="taxonomic scope" value="Eukaryota"/>
</dbReference>
<comment type="catalytic activity">
    <reaction evidence="8">
        <text>L-aspartyl-L-lysine(out) = L-aspartyl-L-lysine(in)</text>
        <dbReference type="Rhea" id="RHEA:79411"/>
        <dbReference type="ChEBI" id="CHEBI:229953"/>
    </reaction>
</comment>
<dbReference type="VEuPathDB" id="TrichDB:TVAG_147030"/>
<feature type="transmembrane region" description="Helical" evidence="19">
    <location>
        <begin position="114"/>
        <end position="134"/>
    </location>
</feature>
<feature type="transmembrane region" description="Helical" evidence="19">
    <location>
        <begin position="308"/>
        <end position="327"/>
    </location>
</feature>
<evidence type="ECO:0000256" key="13">
    <source>
        <dbReference type="ARBA" id="ARBA00044919"/>
    </source>
</evidence>
<comment type="catalytic activity">
    <reaction evidence="2">
        <text>L-lysyl-L-alanine(out) = L-lysyl-L-alanine(in)</text>
        <dbReference type="Rhea" id="RHEA:79399"/>
        <dbReference type="ChEBI" id="CHEBI:229954"/>
    </reaction>
</comment>
<evidence type="ECO:0000256" key="16">
    <source>
        <dbReference type="ARBA" id="ARBA00045018"/>
    </source>
</evidence>
<evidence type="ECO:0000256" key="19">
    <source>
        <dbReference type="SAM" id="Phobius"/>
    </source>
</evidence>
<dbReference type="SUPFAM" id="SSF103473">
    <property type="entry name" value="MFS general substrate transporter"/>
    <property type="match status" value="1"/>
</dbReference>
<keyword evidence="19" id="KW-0472">Membrane</keyword>
<evidence type="ECO:0000313" key="22">
    <source>
        <dbReference type="Proteomes" id="UP000001542"/>
    </source>
</evidence>
<reference evidence="21" key="1">
    <citation type="submission" date="2006-10" db="EMBL/GenBank/DDBJ databases">
        <authorList>
            <person name="Amadeo P."/>
            <person name="Zhao Q."/>
            <person name="Wortman J."/>
            <person name="Fraser-Liggett C."/>
            <person name="Carlton J."/>
        </authorList>
    </citation>
    <scope>NUCLEOTIDE SEQUENCE</scope>
    <source>
        <strain evidence="21">G3</strain>
    </source>
</reference>
<feature type="domain" description="Major facilitator superfamily (MFS) profile" evidence="20">
    <location>
        <begin position="16"/>
        <end position="441"/>
    </location>
</feature>
<comment type="catalytic activity">
    <reaction evidence="6">
        <text>L-lysyl-L-alpha-amino acid(out) = L-lysyl-L-alpha-amino acid(in)</text>
        <dbReference type="Rhea" id="RHEA:79387"/>
        <dbReference type="ChEBI" id="CHEBI:229965"/>
    </reaction>
</comment>
<keyword evidence="22" id="KW-1185">Reference proteome</keyword>
<name>A2DL06_TRIV3</name>
<evidence type="ECO:0000256" key="18">
    <source>
        <dbReference type="ARBA" id="ARBA00046376"/>
    </source>
</evidence>
<comment type="catalytic activity">
    <reaction evidence="10">
        <text>L-lysyl-L-lysine(out) = L-lysyl-L-lysine(in)</text>
        <dbReference type="Rhea" id="RHEA:79403"/>
        <dbReference type="ChEBI" id="CHEBI:229956"/>
    </reaction>
</comment>
<dbReference type="GO" id="GO:0022857">
    <property type="term" value="F:transmembrane transporter activity"/>
    <property type="evidence" value="ECO:0007669"/>
    <property type="project" value="InterPro"/>
</dbReference>
<dbReference type="PANTHER" id="PTHR23512">
    <property type="entry name" value="MAJOR FACILITATOR SUPERFAMILY DOMAIN-CONTAINING PROTEIN 1"/>
    <property type="match status" value="1"/>
</dbReference>
<protein>
    <recommendedName>
        <fullName evidence="15">Lysosomal dipeptide transporter MFSD1</fullName>
    </recommendedName>
    <alternativeName>
        <fullName evidence="16">Major facilitator superfamily domain-containing protein 1</fullName>
    </alternativeName>
</protein>
<organism evidence="21 22">
    <name type="scientific">Trichomonas vaginalis (strain ATCC PRA-98 / G3)</name>
    <dbReference type="NCBI Taxonomy" id="412133"/>
    <lineage>
        <taxon>Eukaryota</taxon>
        <taxon>Metamonada</taxon>
        <taxon>Parabasalia</taxon>
        <taxon>Trichomonadida</taxon>
        <taxon>Trichomonadidae</taxon>
        <taxon>Trichomonas</taxon>
    </lineage>
</organism>
<feature type="transmembrane region" description="Helical" evidence="19">
    <location>
        <begin position="283"/>
        <end position="301"/>
    </location>
</feature>
<comment type="function">
    <text evidence="17">Lysosomal dipeptide uniporter that selectively exports lysine, arginine or histidine-containing dipeptides with a net positive charge from the lysosome lumen into the cytosol. Could play a role in a specific type of protein O-glycosylation indirectly regulating macrophages migration and tissue invasion. Also essential for liver homeostasis.</text>
</comment>
<proteinExistence type="predicted"/>
<feature type="transmembrane region" description="Helical" evidence="19">
    <location>
        <begin position="175"/>
        <end position="196"/>
    </location>
</feature>
<dbReference type="OrthoDB" id="2985014at2759"/>
<evidence type="ECO:0000256" key="12">
    <source>
        <dbReference type="ARBA" id="ARBA00044912"/>
    </source>
</evidence>
<evidence type="ECO:0000256" key="3">
    <source>
        <dbReference type="ARBA" id="ARBA00044878"/>
    </source>
</evidence>
<dbReference type="RefSeq" id="XP_001579945.1">
    <property type="nucleotide sequence ID" value="XM_001579895.1"/>
</dbReference>
<feature type="transmembrane region" description="Helical" evidence="19">
    <location>
        <begin position="366"/>
        <end position="389"/>
    </location>
</feature>
<dbReference type="InterPro" id="IPR036259">
    <property type="entry name" value="MFS_trans_sf"/>
</dbReference>
<gene>
    <name evidence="21" type="ORF">TVAG_147030</name>
</gene>
<dbReference type="PROSITE" id="PS50850">
    <property type="entry name" value="MFS"/>
    <property type="match status" value="1"/>
</dbReference>
<evidence type="ECO:0000256" key="2">
    <source>
        <dbReference type="ARBA" id="ARBA00044876"/>
    </source>
</evidence>
<evidence type="ECO:0000259" key="20">
    <source>
        <dbReference type="PROSITE" id="PS50850"/>
    </source>
</evidence>
<evidence type="ECO:0000256" key="4">
    <source>
        <dbReference type="ARBA" id="ARBA00044881"/>
    </source>
</evidence>
<comment type="catalytic activity">
    <reaction evidence="9">
        <text>L-arginyl-L-alpha-amino acid(out) = L-arginyl-L-alpha-amino acid(in)</text>
        <dbReference type="Rhea" id="RHEA:79371"/>
        <dbReference type="ChEBI" id="CHEBI:84315"/>
    </reaction>
</comment>
<comment type="catalytic activity">
    <reaction evidence="12">
        <text>L-histidyl-L-alpha-amino acid(out) = L-histidyl-L-alpha-amino acid(in)</text>
        <dbReference type="Rhea" id="RHEA:79379"/>
        <dbReference type="ChEBI" id="CHEBI:229964"/>
    </reaction>
</comment>
<feature type="transmembrane region" description="Helical" evidence="19">
    <location>
        <begin position="417"/>
        <end position="436"/>
    </location>
</feature>
<dbReference type="FunCoup" id="A2DL06">
    <property type="interactions" value="235"/>
</dbReference>
<evidence type="ECO:0000256" key="11">
    <source>
        <dbReference type="ARBA" id="ARBA00044903"/>
    </source>
</evidence>
<evidence type="ECO:0000256" key="8">
    <source>
        <dbReference type="ARBA" id="ARBA00044898"/>
    </source>
</evidence>
<dbReference type="CDD" id="cd06174">
    <property type="entry name" value="MFS"/>
    <property type="match status" value="1"/>
</dbReference>
<comment type="catalytic activity">
    <reaction evidence="13">
        <text>L-alanyl-L-lysine(out) = L-alanyl-L-lysine(in)</text>
        <dbReference type="Rhea" id="RHEA:79415"/>
        <dbReference type="ChEBI" id="CHEBI:192470"/>
    </reaction>
</comment>
<dbReference type="KEGG" id="tva:5464477"/>
<reference evidence="21" key="2">
    <citation type="journal article" date="2007" name="Science">
        <title>Draft genome sequence of the sexually transmitted pathogen Trichomonas vaginalis.</title>
        <authorList>
            <person name="Carlton J.M."/>
            <person name="Hirt R.P."/>
            <person name="Silva J.C."/>
            <person name="Delcher A.L."/>
            <person name="Schatz M."/>
            <person name="Zhao Q."/>
            <person name="Wortman J.R."/>
            <person name="Bidwell S.L."/>
            <person name="Alsmark U.C.M."/>
            <person name="Besteiro S."/>
            <person name="Sicheritz-Ponten T."/>
            <person name="Noel C.J."/>
            <person name="Dacks J.B."/>
            <person name="Foster P.G."/>
            <person name="Simillion C."/>
            <person name="Van de Peer Y."/>
            <person name="Miranda-Saavedra D."/>
            <person name="Barton G.J."/>
            <person name="Westrop G.D."/>
            <person name="Mueller S."/>
            <person name="Dessi D."/>
            <person name="Fiori P.L."/>
            <person name="Ren Q."/>
            <person name="Paulsen I."/>
            <person name="Zhang H."/>
            <person name="Bastida-Corcuera F.D."/>
            <person name="Simoes-Barbosa A."/>
            <person name="Brown M.T."/>
            <person name="Hayes R.D."/>
            <person name="Mukherjee M."/>
            <person name="Okumura C.Y."/>
            <person name="Schneider R."/>
            <person name="Smith A.J."/>
            <person name="Vanacova S."/>
            <person name="Villalvazo M."/>
            <person name="Haas B.J."/>
            <person name="Pertea M."/>
            <person name="Feldblyum T.V."/>
            <person name="Utterback T.R."/>
            <person name="Shu C.L."/>
            <person name="Osoegawa K."/>
            <person name="de Jong P.J."/>
            <person name="Hrdy I."/>
            <person name="Horvathova L."/>
            <person name="Zubacova Z."/>
            <person name="Dolezal P."/>
            <person name="Malik S.B."/>
            <person name="Logsdon J.M. Jr."/>
            <person name="Henze K."/>
            <person name="Gupta A."/>
            <person name="Wang C.C."/>
            <person name="Dunne R.L."/>
            <person name="Upcroft J.A."/>
            <person name="Upcroft P."/>
            <person name="White O."/>
            <person name="Salzberg S.L."/>
            <person name="Tang P."/>
            <person name="Chiu C.-H."/>
            <person name="Lee Y.-S."/>
            <person name="Embley T.M."/>
            <person name="Coombs G.H."/>
            <person name="Mottram J.C."/>
            <person name="Tachezy J."/>
            <person name="Fraser-Liggett C.M."/>
            <person name="Johnson P.J."/>
        </authorList>
    </citation>
    <scope>NUCLEOTIDE SEQUENCE [LARGE SCALE GENOMIC DNA]</scope>
    <source>
        <strain evidence="21">G3</strain>
    </source>
</reference>
<dbReference type="InterPro" id="IPR052187">
    <property type="entry name" value="MFSD1"/>
</dbReference>
<dbReference type="Pfam" id="PF07690">
    <property type="entry name" value="MFS_1"/>
    <property type="match status" value="1"/>
</dbReference>
<dbReference type="InterPro" id="IPR020846">
    <property type="entry name" value="MFS_dom"/>
</dbReference>
<evidence type="ECO:0000313" key="21">
    <source>
        <dbReference type="EMBL" id="EAY18959.1"/>
    </source>
</evidence>
<comment type="catalytic activity">
    <reaction evidence="4">
        <text>L-alpha-aminoacyl-L-arginine(out) = L-alpha-aminoacyl-L-arginine(in)</text>
        <dbReference type="Rhea" id="RHEA:79367"/>
        <dbReference type="ChEBI" id="CHEBI:229968"/>
    </reaction>
</comment>
<comment type="subunit">
    <text evidence="18">Homodimer. Interacts with lysosomal protein GLMP (via lumenal domain); the interaction starts while both proteins are still in the endoplasmic reticulum and is required for stabilization of MFSD1 in lysosomes but has no direct effect on its targeting to lysosomes or transporter activity.</text>
</comment>
<dbReference type="VEuPathDB" id="TrichDB:TVAGG3_0362290"/>
<evidence type="ECO:0000256" key="10">
    <source>
        <dbReference type="ARBA" id="ARBA00044900"/>
    </source>
</evidence>
<dbReference type="EMBL" id="DS113213">
    <property type="protein sequence ID" value="EAY18959.1"/>
    <property type="molecule type" value="Genomic_DNA"/>
</dbReference>
<evidence type="ECO:0000256" key="9">
    <source>
        <dbReference type="ARBA" id="ARBA00044899"/>
    </source>
</evidence>
<evidence type="ECO:0000256" key="17">
    <source>
        <dbReference type="ARBA" id="ARBA00045709"/>
    </source>
</evidence>
<comment type="catalytic activity">
    <reaction evidence="3">
        <text>L-histidyl-glycine(out) = L-histidyl-glycine(in)</text>
        <dbReference type="Rhea" id="RHEA:79395"/>
        <dbReference type="ChEBI" id="CHEBI:229957"/>
    </reaction>
</comment>
<dbReference type="InParanoid" id="A2DL06"/>
<feature type="transmembrane region" description="Helical" evidence="19">
    <location>
        <begin position="89"/>
        <end position="108"/>
    </location>
</feature>
<evidence type="ECO:0000256" key="15">
    <source>
        <dbReference type="ARBA" id="ARBA00044985"/>
    </source>
</evidence>
<comment type="catalytic activity">
    <reaction evidence="7">
        <text>L-alpha-aminoacyl-L-lysine(out) = L-alpha-aminoacyl-L-lysine(in)</text>
        <dbReference type="Rhea" id="RHEA:79383"/>
        <dbReference type="ChEBI" id="CHEBI:229966"/>
    </reaction>
</comment>
<evidence type="ECO:0000256" key="7">
    <source>
        <dbReference type="ARBA" id="ARBA00044893"/>
    </source>
</evidence>
<comment type="catalytic activity">
    <reaction evidence="14">
        <text>L-lysyl-glycine(out) = L-lysyl-glycine(in)</text>
        <dbReference type="Rhea" id="RHEA:79407"/>
        <dbReference type="ChEBI" id="CHEBI:191202"/>
    </reaction>
</comment>
<feature type="transmembrane region" description="Helical" evidence="19">
    <location>
        <begin position="21"/>
        <end position="39"/>
    </location>
</feature>
<evidence type="ECO:0000256" key="5">
    <source>
        <dbReference type="ARBA" id="ARBA00044884"/>
    </source>
</evidence>
<keyword evidence="19" id="KW-1133">Transmembrane helix</keyword>
<sequence>MENPLDATPEKRSWKFHFMRVLTYAVPSFLYAIVQFQKLCPSVVVEDMAQAYGVTTQKLAVFSSCYFYPYALMQPFAGLMADLFDPCRVLGIFGLISAIGSAICGFSTKIQIGIVGRFLVGFGCGPTYVSVMRISANWFKLHQLPTLLGILMAVSCIGGAGAATPLAIFCEKYGWRAAFYSLSGASAFCALIILIFTRGSPERQGYEPVNEPPISADKDMRMGQKCSLLLKNIKEVVTYWQFWVIVVFTVTVCCPFLNIGGYWGGPFLTDVYNYNNEQKSNTLLALHVGVFTGSLTLPYIAQAFNLKKWIMILSSIASLGVSTVMYFKGDKLNNIELWAVLVVIGIFTLTISSISYPLVSEYYPPMVAGSAVGSANLFLFLFVAIYQLVSSWLVPMKGSTPTPSGIPKYTWEGYRNGVWLFSCVSFAVSGIAAAISRDPTGKSCCKKKESPLDEATLITQNTTYT</sequence>
<dbReference type="Proteomes" id="UP000001542">
    <property type="component" value="Unassembled WGS sequence"/>
</dbReference>